<reference evidence="2 3" key="1">
    <citation type="journal article" date="2022" name="Front. Microbiol.">
        <title>High genomic differentiation and limited gene flow indicate recent cryptic speciation within the genus Laspinema (cyanobacteria).</title>
        <authorList>
            <person name="Stanojkovic A."/>
            <person name="Skoupy S."/>
            <person name="Skaloud P."/>
            <person name="Dvorak P."/>
        </authorList>
    </citation>
    <scope>NUCLEOTIDE SEQUENCE [LARGE SCALE GENOMIC DNA]</scope>
    <source>
        <strain evidence="2 3">D3b</strain>
    </source>
</reference>
<keyword evidence="3" id="KW-1185">Reference proteome</keyword>
<gene>
    <name evidence="2" type="ORF">NG792_26780</name>
</gene>
<dbReference type="InterPro" id="IPR058210">
    <property type="entry name" value="SACS/Nov_dom"/>
</dbReference>
<proteinExistence type="predicted"/>
<dbReference type="InterPro" id="IPR052972">
    <property type="entry name" value="Sacsin_chaperone_reg"/>
</dbReference>
<name>A0ABT2NJ64_9CYAN</name>
<evidence type="ECO:0000313" key="3">
    <source>
        <dbReference type="Proteomes" id="UP001525961"/>
    </source>
</evidence>
<dbReference type="EMBL" id="JAMXFA010000062">
    <property type="protein sequence ID" value="MCT7981336.1"/>
    <property type="molecule type" value="Genomic_DNA"/>
</dbReference>
<dbReference type="PANTHER" id="PTHR15600:SF42">
    <property type="entry name" value="SACSIN"/>
    <property type="match status" value="1"/>
</dbReference>
<dbReference type="PANTHER" id="PTHR15600">
    <property type="entry name" value="SACSIN"/>
    <property type="match status" value="1"/>
</dbReference>
<evidence type="ECO:0000313" key="2">
    <source>
        <dbReference type="EMBL" id="MCT7981336.1"/>
    </source>
</evidence>
<feature type="domain" description="Sacsin/Nov" evidence="1">
    <location>
        <begin position="13"/>
        <end position="239"/>
    </location>
</feature>
<comment type="caution">
    <text evidence="2">The sequence shown here is derived from an EMBL/GenBank/DDBJ whole genome shotgun (WGS) entry which is preliminary data.</text>
</comment>
<dbReference type="NCBIfam" id="NF047352">
    <property type="entry name" value="P_loop_sacsin"/>
    <property type="match status" value="1"/>
</dbReference>
<dbReference type="InterPro" id="IPR036890">
    <property type="entry name" value="HATPase_C_sf"/>
</dbReference>
<dbReference type="Pfam" id="PF25794">
    <property type="entry name" value="SACS"/>
    <property type="match status" value="1"/>
</dbReference>
<dbReference type="Proteomes" id="UP001525961">
    <property type="component" value="Unassembled WGS sequence"/>
</dbReference>
<sequence>MAGFKDRPGQKVNTIKNLLKERYKQGFPIIKEIIQNANDGQATTLDFGISQGLGDSVTHPLLKTPALFFLNNGTFTKSDQESITYFGIDANAKDRGKIGKFGLGQKSVFHFCEAFFYIAFSESIPGGCGEFINPWATPDGKDSKRPEWVELSKEDRESLQKCLFTHNLVDSNNPTASFFLLWVPLRHKMADERCILANYYESINSVQESFPEDMEGRIGQLLPMLRHLHTIRFFIENNKGNLKQNFSVSLCSDDSSLLSRCIYPNTTSESIKPDKHELQGKIDLSSNQLGIKFAGQENVLSATNFYSLLNDSANLGQNNFWIKLQQSPFWSKRASINEDNGEDEIVPDKSIPHCAVVLTQQSLENKPKAKLTLQWTVFLPLASEDNHSQQEEAEQEAHEEINCDGDKDYTIFLHGYFFLDSGRKYIEGLRQIRKNSFTQKIPENEDEMIEQWNYLLATRGTLRIVLPSLQQFHEKHSLTDVEISNLCNAILKSRLFASTVYRQSVCAEHQWIFRTQPSNNGWELISVNENLRSLPGIPPKWEAFPALQNLAQNNYFIIEGKPNLLFTGKNCRWEKQEICSVIDSLNPKLIFSNPNYLRYLSEFLKLQENIIIQQPEVQTSLINLLRQGFREVDLSHLQGESLKDFVRQLVLKIKPDQRFKIKKFQDNTALGVVLNHIYQLKINLFLVYENFEVLPESQGVLRGEELISILSCLNDFILKTETSSYQELACQIIYQVLSSTNHVEEALNKLSDFSLFIGYNYQREQKVLYNYAQLKKYHQNNVLFKGIWKSPISTALKEALPNTDLIFIDKKVDEIFGKISSLKNIPECDAKSCLQLLAKRPELAQADQRTNLLKELINYV</sequence>
<evidence type="ECO:0000259" key="1">
    <source>
        <dbReference type="Pfam" id="PF25794"/>
    </source>
</evidence>
<accession>A0ABT2NJ64</accession>
<protein>
    <recommendedName>
        <fullName evidence="1">Sacsin/Nov domain-containing protein</fullName>
    </recommendedName>
</protein>
<organism evidence="2 3">
    <name type="scientific">Laspinema olomoucense D3b</name>
    <dbReference type="NCBI Taxonomy" id="2953688"/>
    <lineage>
        <taxon>Bacteria</taxon>
        <taxon>Bacillati</taxon>
        <taxon>Cyanobacteriota</taxon>
        <taxon>Cyanophyceae</taxon>
        <taxon>Oscillatoriophycideae</taxon>
        <taxon>Oscillatoriales</taxon>
        <taxon>Laspinemataceae</taxon>
        <taxon>Laspinema</taxon>
        <taxon>Laspinema olomoucense</taxon>
    </lineage>
</organism>
<dbReference type="SUPFAM" id="SSF55874">
    <property type="entry name" value="ATPase domain of HSP90 chaperone/DNA topoisomerase II/histidine kinase"/>
    <property type="match status" value="1"/>
</dbReference>
<dbReference type="RefSeq" id="WP_261237518.1">
    <property type="nucleotide sequence ID" value="NZ_JAMXFA010000062.1"/>
</dbReference>